<dbReference type="eggNOG" id="COG1819">
    <property type="taxonomic scope" value="Bacteria"/>
</dbReference>
<dbReference type="AlphaFoldDB" id="S0NRA2"/>
<dbReference type="Pfam" id="PF06722">
    <property type="entry name" value="EryCIII-like_C"/>
    <property type="match status" value="1"/>
</dbReference>
<sequence length="415" mass="47830">MTLSKIKVDLVAVPFSGHLYPLLEIALPLLQDNRYEVRVFTGVNKVALAEKLGFTVIPFFPDDPDKMERIANTENQVNAYGMYQQLKQNLTLIPEVIDFLKEDFQAHQTDIVVADFVAVPAGIVCNQLGIPWITTIPTPFAIESQQTTPSYLGGWYPPKSTLGKIRDWFGRKMVRSFKRSVVWLLRKQLRPYDFHLYRQKEETIYSPYAILGLGMKELEFRDDFPAQFQWAGPCCSSLETSDISLDKKAYVLVTNGTHLLWGKETLTNVVCQLAQKYPQFHFLISYGDDQQEEIQRLRENVSAYSYLPYEQVLPQVQYVIHHGGAGILYNCIKYQRPALILPHDYDQFDYAVRAELAGVAEVANRQNFQEIEAKFQHLVTREWSALAKLSQQWSTYQPSQCLIKEIQRLKEGEDK</sequence>
<dbReference type="GO" id="GO:0008194">
    <property type="term" value="F:UDP-glycosyltransferase activity"/>
    <property type="evidence" value="ECO:0007669"/>
    <property type="project" value="InterPro"/>
</dbReference>
<keyword evidence="3" id="KW-1185">Reference proteome</keyword>
<evidence type="ECO:0000313" key="3">
    <source>
        <dbReference type="Proteomes" id="UP000014136"/>
    </source>
</evidence>
<organism evidence="2 3">
    <name type="scientific">Enterococcus saccharolyticus subsp. saccharolyticus ATCC 43076</name>
    <dbReference type="NCBI Taxonomy" id="1139996"/>
    <lineage>
        <taxon>Bacteria</taxon>
        <taxon>Bacillati</taxon>
        <taxon>Bacillota</taxon>
        <taxon>Bacilli</taxon>
        <taxon>Lactobacillales</taxon>
        <taxon>Enterococcaceae</taxon>
        <taxon>Enterococcus</taxon>
    </lineage>
</organism>
<dbReference type="GO" id="GO:0016758">
    <property type="term" value="F:hexosyltransferase activity"/>
    <property type="evidence" value="ECO:0007669"/>
    <property type="project" value="UniProtKB-ARBA"/>
</dbReference>
<dbReference type="Gene3D" id="3.40.50.2000">
    <property type="entry name" value="Glycogen Phosphorylase B"/>
    <property type="match status" value="2"/>
</dbReference>
<dbReference type="HOGENOM" id="CLU_053693_0_0_9"/>
<evidence type="ECO:0000313" key="2">
    <source>
        <dbReference type="EMBL" id="EOT29828.1"/>
    </source>
</evidence>
<gene>
    <name evidence="2" type="ORF">OMQ_00518</name>
</gene>
<feature type="domain" description="Erythromycin biosynthesis protein CIII-like C-terminal" evidence="1">
    <location>
        <begin position="285"/>
        <end position="359"/>
    </location>
</feature>
<comment type="caution">
    <text evidence="2">The sequence shown here is derived from an EMBL/GenBank/DDBJ whole genome shotgun (WGS) entry which is preliminary data.</text>
</comment>
<dbReference type="SUPFAM" id="SSF53756">
    <property type="entry name" value="UDP-Glycosyltransferase/glycogen phosphorylase"/>
    <property type="match status" value="1"/>
</dbReference>
<dbReference type="InterPro" id="IPR050426">
    <property type="entry name" value="Glycosyltransferase_28"/>
</dbReference>
<name>S0NRA2_9ENTE</name>
<dbReference type="PANTHER" id="PTHR48050">
    <property type="entry name" value="STEROL 3-BETA-GLUCOSYLTRANSFERASE"/>
    <property type="match status" value="1"/>
</dbReference>
<dbReference type="PATRIC" id="fig|1139996.3.peg.511"/>
<dbReference type="OrthoDB" id="6620093at2"/>
<reference evidence="2 3" key="1">
    <citation type="submission" date="2013-03" db="EMBL/GenBank/DDBJ databases">
        <title>The Genome Sequence of Enterococcus saccharolyticus ATCC_43076 (Illumina only assembly).</title>
        <authorList>
            <consortium name="The Broad Institute Genomics Platform"/>
            <consortium name="The Broad Institute Genome Sequencing Center for Infectious Disease"/>
            <person name="Earl A."/>
            <person name="Russ C."/>
            <person name="Gilmore M."/>
            <person name="Surin D."/>
            <person name="Walker B."/>
            <person name="Young S."/>
            <person name="Zeng Q."/>
            <person name="Gargeya S."/>
            <person name="Fitzgerald M."/>
            <person name="Haas B."/>
            <person name="Abouelleil A."/>
            <person name="Allen A.W."/>
            <person name="Alvarado L."/>
            <person name="Arachchi H.M."/>
            <person name="Berlin A.M."/>
            <person name="Chapman S.B."/>
            <person name="Gainer-Dewar J."/>
            <person name="Goldberg J."/>
            <person name="Griggs A."/>
            <person name="Gujja S."/>
            <person name="Hansen M."/>
            <person name="Howarth C."/>
            <person name="Imamovic A."/>
            <person name="Ireland A."/>
            <person name="Larimer J."/>
            <person name="McCowan C."/>
            <person name="Murphy C."/>
            <person name="Pearson M."/>
            <person name="Poon T.W."/>
            <person name="Priest M."/>
            <person name="Roberts A."/>
            <person name="Saif S."/>
            <person name="Shea T."/>
            <person name="Sisk P."/>
            <person name="Sykes S."/>
            <person name="Wortman J."/>
            <person name="Nusbaum C."/>
            <person name="Birren B."/>
        </authorList>
    </citation>
    <scope>NUCLEOTIDE SEQUENCE [LARGE SCALE GENOMIC DNA]</scope>
    <source>
        <strain evidence="2 3">ATCC 43076</strain>
    </source>
</reference>
<accession>S0NRA2</accession>
<dbReference type="RefSeq" id="WP_016174326.1">
    <property type="nucleotide sequence ID" value="NZ_KE136389.1"/>
</dbReference>
<dbReference type="CDD" id="cd03784">
    <property type="entry name" value="GT1_Gtf-like"/>
    <property type="match status" value="1"/>
</dbReference>
<dbReference type="GO" id="GO:0017000">
    <property type="term" value="P:antibiotic biosynthetic process"/>
    <property type="evidence" value="ECO:0007669"/>
    <property type="project" value="UniProtKB-ARBA"/>
</dbReference>
<evidence type="ECO:0000259" key="1">
    <source>
        <dbReference type="Pfam" id="PF06722"/>
    </source>
</evidence>
<dbReference type="STRING" id="41997.RV16_GL000375"/>
<dbReference type="PANTHER" id="PTHR48050:SF13">
    <property type="entry name" value="STEROL 3-BETA-GLUCOSYLTRANSFERASE UGT80A2"/>
    <property type="match status" value="1"/>
</dbReference>
<dbReference type="InterPro" id="IPR010610">
    <property type="entry name" value="EryCIII-like_C"/>
</dbReference>
<proteinExistence type="predicted"/>
<dbReference type="InterPro" id="IPR002213">
    <property type="entry name" value="UDP_glucos_trans"/>
</dbReference>
<dbReference type="EMBL" id="AHYT01000002">
    <property type="protein sequence ID" value="EOT29828.1"/>
    <property type="molecule type" value="Genomic_DNA"/>
</dbReference>
<dbReference type="Proteomes" id="UP000014136">
    <property type="component" value="Unassembled WGS sequence"/>
</dbReference>
<protein>
    <recommendedName>
        <fullName evidence="1">Erythromycin biosynthesis protein CIII-like C-terminal domain-containing protein</fullName>
    </recommendedName>
</protein>